<dbReference type="GO" id="GO:0009002">
    <property type="term" value="F:serine-type D-Ala-D-Ala carboxypeptidase activity"/>
    <property type="evidence" value="ECO:0007669"/>
    <property type="project" value="UniProtKB-EC"/>
</dbReference>
<feature type="domain" description="Penicillin-binding protein transpeptidase" evidence="14">
    <location>
        <begin position="362"/>
        <end position="630"/>
    </location>
</feature>
<reference evidence="17" key="1">
    <citation type="submission" date="2015-04" db="EMBL/GenBank/DDBJ databases">
        <title>Physiological reanalysis, assessment of diazotrophy, and genome sequences of multiple isolates of Streptomyces thermoautotrophicus.</title>
        <authorList>
            <person name="MacKellar D.C."/>
            <person name="Lieber L."/>
            <person name="Norman J."/>
            <person name="Bolger A."/>
            <person name="Tobin C."/>
            <person name="Murray J.W."/>
            <person name="Chang R."/>
            <person name="Ford T."/>
            <person name="Nguyen P.Q."/>
            <person name="Woodward J."/>
            <person name="Permingeat H."/>
            <person name="Joshi N.S."/>
            <person name="Silver P.A."/>
            <person name="Usadel B."/>
            <person name="Rutherford A.W."/>
            <person name="Friesen M."/>
            <person name="Prell J."/>
        </authorList>
    </citation>
    <scope>NUCLEOTIDE SEQUENCE [LARGE SCALE GENOMIC DNA]</scope>
    <source>
        <strain evidence="17">H1</strain>
    </source>
</reference>
<dbReference type="InterPro" id="IPR012338">
    <property type="entry name" value="Beta-lactam/transpept-like"/>
</dbReference>
<dbReference type="Pfam" id="PF00912">
    <property type="entry name" value="Transgly"/>
    <property type="match status" value="1"/>
</dbReference>
<keyword evidence="4" id="KW-0645">Protease</keyword>
<evidence type="ECO:0000313" key="17">
    <source>
        <dbReference type="Proteomes" id="UP000070188"/>
    </source>
</evidence>
<evidence type="ECO:0000256" key="12">
    <source>
        <dbReference type="ARBA" id="ARBA00034000"/>
    </source>
</evidence>
<dbReference type="GO" id="GO:0008360">
    <property type="term" value="P:regulation of cell shape"/>
    <property type="evidence" value="ECO:0007669"/>
    <property type="project" value="UniProtKB-KW"/>
</dbReference>
<name>A0A132MM59_9ACTN</name>
<dbReference type="PATRIC" id="fig|1469144.10.peg.674"/>
<dbReference type="InterPro" id="IPR023346">
    <property type="entry name" value="Lysozyme-like_dom_sf"/>
</dbReference>
<evidence type="ECO:0000256" key="2">
    <source>
        <dbReference type="ARBA" id="ARBA00007739"/>
    </source>
</evidence>
<keyword evidence="11" id="KW-0961">Cell wall biogenesis/degradation</keyword>
<dbReference type="SUPFAM" id="SSF56601">
    <property type="entry name" value="beta-lactamase/transpeptidase-like"/>
    <property type="match status" value="1"/>
</dbReference>
<proteinExistence type="inferred from homology"/>
<keyword evidence="8" id="KW-0133">Cell shape</keyword>
<comment type="similarity">
    <text evidence="1">In the C-terminal section; belongs to the transpeptidase family.</text>
</comment>
<keyword evidence="3" id="KW-0121">Carboxypeptidase</keyword>
<comment type="catalytic activity">
    <reaction evidence="12">
        <text>Preferential cleavage: (Ac)2-L-Lys-D-Ala-|-D-Ala. Also transpeptidation of peptidyl-alanyl moieties that are N-acyl substituents of D-alanine.</text>
        <dbReference type="EC" id="3.4.16.4"/>
    </reaction>
</comment>
<dbReference type="GO" id="GO:0071555">
    <property type="term" value="P:cell wall organization"/>
    <property type="evidence" value="ECO:0007669"/>
    <property type="project" value="UniProtKB-KW"/>
</dbReference>
<evidence type="ECO:0000259" key="15">
    <source>
        <dbReference type="Pfam" id="PF00912"/>
    </source>
</evidence>
<dbReference type="InterPro" id="IPR001460">
    <property type="entry name" value="PCN-bd_Tpept"/>
</dbReference>
<organism evidence="16 17">
    <name type="scientific">Carbonactinospora thermoautotrophica</name>
    <dbReference type="NCBI Taxonomy" id="1469144"/>
    <lineage>
        <taxon>Bacteria</taxon>
        <taxon>Bacillati</taxon>
        <taxon>Actinomycetota</taxon>
        <taxon>Actinomycetes</taxon>
        <taxon>Kitasatosporales</taxon>
        <taxon>Carbonactinosporaceae</taxon>
        <taxon>Carbonactinospora</taxon>
    </lineage>
</organism>
<dbReference type="Gene3D" id="3.40.710.10">
    <property type="entry name" value="DD-peptidase/beta-lactamase superfamily"/>
    <property type="match status" value="1"/>
</dbReference>
<dbReference type="InterPro" id="IPR036950">
    <property type="entry name" value="PBP_transglycosylase"/>
</dbReference>
<dbReference type="InterPro" id="IPR001264">
    <property type="entry name" value="Glyco_trans_51"/>
</dbReference>
<comment type="caution">
    <text evidence="16">The sequence shown here is derived from an EMBL/GenBank/DDBJ whole genome shotgun (WGS) entry which is preliminary data.</text>
</comment>
<gene>
    <name evidence="16" type="ORF">LI90_577</name>
</gene>
<keyword evidence="17" id="KW-1185">Reference proteome</keyword>
<evidence type="ECO:0000256" key="1">
    <source>
        <dbReference type="ARBA" id="ARBA00007090"/>
    </source>
</evidence>
<evidence type="ECO:0000256" key="3">
    <source>
        <dbReference type="ARBA" id="ARBA00022645"/>
    </source>
</evidence>
<evidence type="ECO:0000256" key="7">
    <source>
        <dbReference type="ARBA" id="ARBA00022801"/>
    </source>
</evidence>
<dbReference type="GO" id="GO:0008955">
    <property type="term" value="F:peptidoglycan glycosyltransferase activity"/>
    <property type="evidence" value="ECO:0007669"/>
    <property type="project" value="UniProtKB-EC"/>
</dbReference>
<keyword evidence="9" id="KW-0573">Peptidoglycan synthesis</keyword>
<evidence type="ECO:0000259" key="14">
    <source>
        <dbReference type="Pfam" id="PF00905"/>
    </source>
</evidence>
<comment type="similarity">
    <text evidence="2">In the N-terminal section; belongs to the glycosyltransferase 51 family.</text>
</comment>
<dbReference type="Proteomes" id="UP000070188">
    <property type="component" value="Unassembled WGS sequence"/>
</dbReference>
<dbReference type="GO" id="GO:0006508">
    <property type="term" value="P:proteolysis"/>
    <property type="evidence" value="ECO:0007669"/>
    <property type="project" value="UniProtKB-KW"/>
</dbReference>
<evidence type="ECO:0000256" key="9">
    <source>
        <dbReference type="ARBA" id="ARBA00022984"/>
    </source>
</evidence>
<sequence>MVPRIRPVRQRGNTRAGLSSFVAASALAGVLVAGLLLPFASAAGLAAKQGAEYYNSLPAGLPEQELSQRSVLLAADGSPLAAFYEQNRIVVPLAKIAPVMQRAMLAVEDARFYQHGPVDPKAVIRALVQNLKAGDVEQGASSLTQQYVKNMLIQTAHGDQKKIKEATAPTLKRKIQELKYAAEVEKRLTKDQILEAYLNIAYFGDGVYGVEAAARHYFRKSAALLTLPEAALIAGLVRQPGMYDPTHAPQAARSRRNTVLDRMAAVGFITSAEAARAKQAPLGLDVVPMGNGCERSKAPFFCEYALSVILSDPVFGKTARERRDLLLRGGLRIQTTLDPRAQEAAQRAIDARIEPDNEVAMALAMVQPGTGAVKAIATNRRFGNGRGQTKVNLAVDKRDGGSSGFQAGSTFKPFVLATAIKQGVPVTKTFNAPPAITLSGFRFCDSGRRYPPWAVSNYEGLGYGAIDMRVATWRSVNTYFAQLEQLTTQCEAVKTAHLLGVRRADGRPLETVPSFVLGSQEVSPLAMAEAYATFAARGVHCESRPISAVIDRNGSKLPIPPPKCRWVLDPRVADTVNSVLAGVIDGPDRQRTGGRLTLGRPAAGKTGTTDSTVAVWFVGYTPDLSTAVWTGYPDRSRPMRSLVLRGKHYPRVSGARVPGPVWQEAMKGALADTPPRPFGR</sequence>
<dbReference type="STRING" id="1469144.LI90_577"/>
<dbReference type="PANTHER" id="PTHR32282:SF33">
    <property type="entry name" value="PEPTIDOGLYCAN GLYCOSYLTRANSFERASE"/>
    <property type="match status" value="1"/>
</dbReference>
<evidence type="ECO:0000256" key="8">
    <source>
        <dbReference type="ARBA" id="ARBA00022960"/>
    </source>
</evidence>
<dbReference type="RefSeq" id="WP_066883915.1">
    <property type="nucleotide sequence ID" value="NZ_LAXD01000001.1"/>
</dbReference>
<evidence type="ECO:0000256" key="11">
    <source>
        <dbReference type="ARBA" id="ARBA00023316"/>
    </source>
</evidence>
<dbReference type="EC" id="2.4.1.129" evidence="16"/>
<dbReference type="OrthoDB" id="8865355at2"/>
<dbReference type="GO" id="GO:0030288">
    <property type="term" value="C:outer membrane-bounded periplasmic space"/>
    <property type="evidence" value="ECO:0007669"/>
    <property type="project" value="TreeGrafter"/>
</dbReference>
<evidence type="ECO:0000256" key="10">
    <source>
        <dbReference type="ARBA" id="ARBA00023268"/>
    </source>
</evidence>
<dbReference type="GO" id="GO:0008658">
    <property type="term" value="F:penicillin binding"/>
    <property type="evidence" value="ECO:0007669"/>
    <property type="project" value="InterPro"/>
</dbReference>
<dbReference type="AlphaFoldDB" id="A0A132MM59"/>
<dbReference type="InterPro" id="IPR050396">
    <property type="entry name" value="Glycosyltr_51/Transpeptidase"/>
</dbReference>
<dbReference type="Gene3D" id="1.10.3810.10">
    <property type="entry name" value="Biosynthetic peptidoglycan transglycosylase-like"/>
    <property type="match status" value="1"/>
</dbReference>
<keyword evidence="10" id="KW-0511">Multifunctional enzyme</keyword>
<evidence type="ECO:0000256" key="5">
    <source>
        <dbReference type="ARBA" id="ARBA00022676"/>
    </source>
</evidence>
<dbReference type="SUPFAM" id="SSF53955">
    <property type="entry name" value="Lysozyme-like"/>
    <property type="match status" value="1"/>
</dbReference>
<comment type="catalytic activity">
    <reaction evidence="13">
        <text>[GlcNAc-(1-&gt;4)-Mur2Ac(oyl-L-Ala-gamma-D-Glu-L-Lys-D-Ala-D-Ala)](n)-di-trans,octa-cis-undecaprenyl diphosphate + beta-D-GlcNAc-(1-&gt;4)-Mur2Ac(oyl-L-Ala-gamma-D-Glu-L-Lys-D-Ala-D-Ala)-di-trans,octa-cis-undecaprenyl diphosphate = [GlcNAc-(1-&gt;4)-Mur2Ac(oyl-L-Ala-gamma-D-Glu-L-Lys-D-Ala-D-Ala)](n+1)-di-trans,octa-cis-undecaprenyl diphosphate + di-trans,octa-cis-undecaprenyl diphosphate + H(+)</text>
        <dbReference type="Rhea" id="RHEA:23708"/>
        <dbReference type="Rhea" id="RHEA-COMP:9602"/>
        <dbReference type="Rhea" id="RHEA-COMP:9603"/>
        <dbReference type="ChEBI" id="CHEBI:15378"/>
        <dbReference type="ChEBI" id="CHEBI:58405"/>
        <dbReference type="ChEBI" id="CHEBI:60033"/>
        <dbReference type="ChEBI" id="CHEBI:78435"/>
        <dbReference type="EC" id="2.4.99.28"/>
    </reaction>
</comment>
<keyword evidence="5 16" id="KW-0328">Glycosyltransferase</keyword>
<dbReference type="Pfam" id="PF00905">
    <property type="entry name" value="Transpeptidase"/>
    <property type="match status" value="1"/>
</dbReference>
<dbReference type="EMBL" id="LAXD01000001">
    <property type="protein sequence ID" value="KWW98947.1"/>
    <property type="molecule type" value="Genomic_DNA"/>
</dbReference>
<evidence type="ECO:0000256" key="6">
    <source>
        <dbReference type="ARBA" id="ARBA00022679"/>
    </source>
</evidence>
<evidence type="ECO:0000256" key="13">
    <source>
        <dbReference type="ARBA" id="ARBA00049902"/>
    </source>
</evidence>
<keyword evidence="7" id="KW-0378">Hydrolase</keyword>
<keyword evidence="6 16" id="KW-0808">Transferase</keyword>
<dbReference type="GO" id="GO:0009252">
    <property type="term" value="P:peptidoglycan biosynthetic process"/>
    <property type="evidence" value="ECO:0007669"/>
    <property type="project" value="UniProtKB-KW"/>
</dbReference>
<feature type="domain" description="Glycosyl transferase family 51" evidence="15">
    <location>
        <begin position="77"/>
        <end position="263"/>
    </location>
</feature>
<dbReference type="PANTHER" id="PTHR32282">
    <property type="entry name" value="BINDING PROTEIN TRANSPEPTIDASE, PUTATIVE-RELATED"/>
    <property type="match status" value="1"/>
</dbReference>
<evidence type="ECO:0000256" key="4">
    <source>
        <dbReference type="ARBA" id="ARBA00022670"/>
    </source>
</evidence>
<accession>A0A132MM59</accession>
<evidence type="ECO:0000313" key="16">
    <source>
        <dbReference type="EMBL" id="KWW98947.1"/>
    </source>
</evidence>
<protein>
    <submittedName>
        <fullName evidence="16">Multimodular transpeptidase-transglycosylase</fullName>
        <ecNumber evidence="16">2.4.1.129</ecNumber>
    </submittedName>
</protein>
<dbReference type="FunFam" id="1.10.3810.10:FF:000001">
    <property type="entry name" value="Penicillin-binding protein 1A"/>
    <property type="match status" value="1"/>
</dbReference>